<dbReference type="PANTHER" id="PTHR11157">
    <property type="entry name" value="FATTY ACID ACYL TRANSFERASE-RELATED"/>
    <property type="match status" value="1"/>
</dbReference>
<proteinExistence type="inferred from homology"/>
<dbReference type="GO" id="GO:0042761">
    <property type="term" value="P:very long-chain fatty acid biosynthetic process"/>
    <property type="evidence" value="ECO:0007669"/>
    <property type="project" value="TreeGrafter"/>
</dbReference>
<dbReference type="OrthoDB" id="434092at2759"/>
<organism evidence="11">
    <name type="scientific">Rhipicephalus microplus</name>
    <name type="common">Cattle tick</name>
    <name type="synonym">Boophilus microplus</name>
    <dbReference type="NCBI Taxonomy" id="6941"/>
    <lineage>
        <taxon>Eukaryota</taxon>
        <taxon>Metazoa</taxon>
        <taxon>Ecdysozoa</taxon>
        <taxon>Arthropoda</taxon>
        <taxon>Chelicerata</taxon>
        <taxon>Arachnida</taxon>
        <taxon>Acari</taxon>
        <taxon>Parasitiformes</taxon>
        <taxon>Ixodida</taxon>
        <taxon>Ixodoidea</taxon>
        <taxon>Ixodidae</taxon>
        <taxon>Rhipicephalinae</taxon>
        <taxon>Rhipicephalus</taxon>
        <taxon>Boophilus</taxon>
    </lineage>
</organism>
<dbReference type="InterPro" id="IPR002076">
    <property type="entry name" value="ELO_fam"/>
</dbReference>
<feature type="transmembrane region" description="Helical" evidence="10">
    <location>
        <begin position="180"/>
        <end position="204"/>
    </location>
</feature>
<dbReference type="EMBL" id="GHWJ01007623">
    <property type="protein sequence ID" value="NOV40360.1"/>
    <property type="molecule type" value="Transcribed_RNA"/>
</dbReference>
<keyword evidence="2 10" id="KW-0444">Lipid biosynthesis</keyword>
<feature type="transmembrane region" description="Helical" evidence="10">
    <location>
        <begin position="216"/>
        <end position="234"/>
    </location>
</feature>
<feature type="transmembrane region" description="Helical" evidence="10">
    <location>
        <begin position="128"/>
        <end position="146"/>
    </location>
</feature>
<keyword evidence="9 10" id="KW-0275">Fatty acid biosynthesis</keyword>
<comment type="similarity">
    <text evidence="10">Belongs to the ELO family.</text>
</comment>
<keyword evidence="7 10" id="KW-0443">Lipid metabolism</keyword>
<reference evidence="11" key="1">
    <citation type="submission" date="2019-09" db="EMBL/GenBank/DDBJ databases">
        <title>Organ-specific transcriptomic study of the physiology of the cattle tick, Rhipicephalus microplus.</title>
        <authorList>
            <person name="Tirloni L."/>
            <person name="Braz G."/>
            <person name="Gandara A.C.P."/>
            <person name="Sabadin G.A."/>
            <person name="da Silva R.M."/>
            <person name="Guizzo M.G."/>
            <person name="Machado J.A."/>
            <person name="Costa E.P."/>
            <person name="Gomes H.F."/>
            <person name="Moraes J."/>
            <person name="Mota M.B.S."/>
            <person name="Mesquita R.D."/>
            <person name="Alvarenga P.H."/>
            <person name="Alves F."/>
            <person name="Seixas A."/>
            <person name="da Fonseca R.N."/>
            <person name="Fogaca A."/>
            <person name="Logullo C."/>
            <person name="Tanaka A."/>
            <person name="Daffre S."/>
            <person name="Termignoni C."/>
            <person name="Vaz I.S.Jr."/>
            <person name="Oliveira P.L."/>
            <person name="Ribeiro J.M."/>
        </authorList>
    </citation>
    <scope>NUCLEOTIDE SEQUENCE</scope>
    <source>
        <strain evidence="11">Porto Alegre</strain>
    </source>
</reference>
<dbReference type="PANTHER" id="PTHR11157:SF69">
    <property type="entry name" value="ELONGATION OF VERY LONG CHAIN FATTY ACIDS PROTEIN 7"/>
    <property type="match status" value="1"/>
</dbReference>
<comment type="catalytic activity">
    <reaction evidence="10">
        <text>a very-long-chain acyl-CoA + malonyl-CoA + H(+) = a very-long-chain 3-oxoacyl-CoA + CO2 + CoA</text>
        <dbReference type="Rhea" id="RHEA:32727"/>
        <dbReference type="ChEBI" id="CHEBI:15378"/>
        <dbReference type="ChEBI" id="CHEBI:16526"/>
        <dbReference type="ChEBI" id="CHEBI:57287"/>
        <dbReference type="ChEBI" id="CHEBI:57384"/>
        <dbReference type="ChEBI" id="CHEBI:90725"/>
        <dbReference type="ChEBI" id="CHEBI:90736"/>
        <dbReference type="EC" id="2.3.1.199"/>
    </reaction>
</comment>
<accession>A0A6M2D3S9</accession>
<dbReference type="Pfam" id="PF01151">
    <property type="entry name" value="ELO"/>
    <property type="match status" value="1"/>
</dbReference>
<evidence type="ECO:0000313" key="11">
    <source>
        <dbReference type="EMBL" id="NOV40360.1"/>
    </source>
</evidence>
<dbReference type="GO" id="GO:0019367">
    <property type="term" value="P:fatty acid elongation, saturated fatty acid"/>
    <property type="evidence" value="ECO:0007669"/>
    <property type="project" value="TreeGrafter"/>
</dbReference>
<dbReference type="VEuPathDB" id="VectorBase:LOC119170339"/>
<keyword evidence="3 10" id="KW-0808">Transferase</keyword>
<keyword evidence="8 10" id="KW-0472">Membrane</keyword>
<comment type="subcellular location">
    <subcellularLocation>
        <location evidence="1">Membrane</location>
        <topology evidence="1">Multi-pass membrane protein</topology>
    </subcellularLocation>
</comment>
<keyword evidence="5 10" id="KW-0276">Fatty acid metabolism</keyword>
<feature type="transmembrane region" description="Helical" evidence="10">
    <location>
        <begin position="153"/>
        <end position="174"/>
    </location>
</feature>
<dbReference type="GO" id="GO:0009922">
    <property type="term" value="F:fatty acid elongase activity"/>
    <property type="evidence" value="ECO:0007669"/>
    <property type="project" value="UniProtKB-EC"/>
</dbReference>
<feature type="transmembrane region" description="Helical" evidence="10">
    <location>
        <begin position="246"/>
        <end position="266"/>
    </location>
</feature>
<evidence type="ECO:0000256" key="8">
    <source>
        <dbReference type="ARBA" id="ARBA00023136"/>
    </source>
</evidence>
<feature type="transmembrane region" description="Helical" evidence="10">
    <location>
        <begin position="78"/>
        <end position="97"/>
    </location>
</feature>
<feature type="transmembrane region" description="Helical" evidence="10">
    <location>
        <begin position="38"/>
        <end position="57"/>
    </location>
</feature>
<evidence type="ECO:0000256" key="2">
    <source>
        <dbReference type="ARBA" id="ARBA00022516"/>
    </source>
</evidence>
<sequence length="339" mass="39116">MPFASRFTEVEHSSTMASYVMDLVEQLKSQADPRTKDFPLIGNPTMVVTLIAGYLYVVKVWGPRYMEDRKAYDLKHIIMVYNACMVMLNTFFFYKFLSHSYLGGGYSWICQGIDFKDPGSIAIVSYCWWYFMVRILDFADTLFFLLRKKFSHISFLHVVHHSLVVWNGWLFITFGADGQGIMGVCINSFIHIVMYTYYFLAALGPSVQKYLWWKKYITTMQIVQFAVFIAFVSVPLFKDCGYPRFLTYLAASQCFFFLVLFVNFYIHTYVRTKRGEVHFFCGNYEATSRATVPLKEGEKGTKNGMTVIENGALTNGNGHVNGYVNGVGLKKREVKIRTH</sequence>
<dbReference type="GO" id="GO:0005789">
    <property type="term" value="C:endoplasmic reticulum membrane"/>
    <property type="evidence" value="ECO:0007669"/>
    <property type="project" value="TreeGrafter"/>
</dbReference>
<evidence type="ECO:0000256" key="10">
    <source>
        <dbReference type="RuleBase" id="RU361115"/>
    </source>
</evidence>
<dbReference type="EC" id="2.3.1.199" evidence="10"/>
<evidence type="ECO:0000256" key="1">
    <source>
        <dbReference type="ARBA" id="ARBA00004141"/>
    </source>
</evidence>
<protein>
    <recommendedName>
        <fullName evidence="10">Elongation of very long chain fatty acids protein</fullName>
        <ecNumber evidence="10">2.3.1.199</ecNumber>
    </recommendedName>
    <alternativeName>
        <fullName evidence="10">Very-long-chain 3-oxoacyl-CoA synthase</fullName>
    </alternativeName>
</protein>
<dbReference type="GO" id="GO:0030148">
    <property type="term" value="P:sphingolipid biosynthetic process"/>
    <property type="evidence" value="ECO:0007669"/>
    <property type="project" value="TreeGrafter"/>
</dbReference>
<evidence type="ECO:0000256" key="7">
    <source>
        <dbReference type="ARBA" id="ARBA00023098"/>
    </source>
</evidence>
<evidence type="ECO:0000256" key="5">
    <source>
        <dbReference type="ARBA" id="ARBA00022832"/>
    </source>
</evidence>
<dbReference type="AlphaFoldDB" id="A0A6M2D3S9"/>
<keyword evidence="4 10" id="KW-0812">Transmembrane</keyword>
<dbReference type="GO" id="GO:0034625">
    <property type="term" value="P:fatty acid elongation, monounsaturated fatty acid"/>
    <property type="evidence" value="ECO:0007669"/>
    <property type="project" value="TreeGrafter"/>
</dbReference>
<dbReference type="GO" id="GO:0034626">
    <property type="term" value="P:fatty acid elongation, polyunsaturated fatty acid"/>
    <property type="evidence" value="ECO:0007669"/>
    <property type="project" value="TreeGrafter"/>
</dbReference>
<name>A0A6M2D3S9_RHIMP</name>
<evidence type="ECO:0000256" key="6">
    <source>
        <dbReference type="ARBA" id="ARBA00022989"/>
    </source>
</evidence>
<evidence type="ECO:0000256" key="9">
    <source>
        <dbReference type="ARBA" id="ARBA00023160"/>
    </source>
</evidence>
<keyword evidence="6 10" id="KW-1133">Transmembrane helix</keyword>
<evidence type="ECO:0000256" key="4">
    <source>
        <dbReference type="ARBA" id="ARBA00022692"/>
    </source>
</evidence>
<evidence type="ECO:0000256" key="3">
    <source>
        <dbReference type="ARBA" id="ARBA00022679"/>
    </source>
</evidence>